<dbReference type="AlphaFoldDB" id="A0A419ENT3"/>
<reference evidence="6 7" key="1">
    <citation type="journal article" date="2017" name="ISME J.">
        <title>Energy and carbon metabolisms in a deep terrestrial subsurface fluid microbial community.</title>
        <authorList>
            <person name="Momper L."/>
            <person name="Jungbluth S.P."/>
            <person name="Lee M.D."/>
            <person name="Amend J.P."/>
        </authorList>
    </citation>
    <scope>NUCLEOTIDE SEQUENCE [LARGE SCALE GENOMIC DNA]</scope>
    <source>
        <strain evidence="6">SURF_17</strain>
    </source>
</reference>
<gene>
    <name evidence="6" type="ORF">C4532_19140</name>
</gene>
<evidence type="ECO:0000313" key="7">
    <source>
        <dbReference type="Proteomes" id="UP000285961"/>
    </source>
</evidence>
<evidence type="ECO:0000256" key="3">
    <source>
        <dbReference type="PROSITE-ProRule" id="PRU00493"/>
    </source>
</evidence>
<protein>
    <recommendedName>
        <fullName evidence="8">Formate acetyltransferase</fullName>
    </recommendedName>
</protein>
<dbReference type="PANTHER" id="PTHR43641:SF2">
    <property type="entry name" value="DEHYDRATASE YBIW-RELATED"/>
    <property type="match status" value="1"/>
</dbReference>
<keyword evidence="2" id="KW-0456">Lyase</keyword>
<dbReference type="PANTHER" id="PTHR43641">
    <property type="entry name" value="FORMATE ACETYLTRANSFERASE 3-RELATED"/>
    <property type="match status" value="1"/>
</dbReference>
<evidence type="ECO:0008006" key="8">
    <source>
        <dbReference type="Google" id="ProtNLM"/>
    </source>
</evidence>
<dbReference type="SUPFAM" id="SSF51998">
    <property type="entry name" value="PFL-like glycyl radical enzymes"/>
    <property type="match status" value="1"/>
</dbReference>
<evidence type="ECO:0000259" key="5">
    <source>
        <dbReference type="PROSITE" id="PS51554"/>
    </source>
</evidence>
<evidence type="ECO:0000256" key="1">
    <source>
        <dbReference type="ARBA" id="ARBA00022818"/>
    </source>
</evidence>
<evidence type="ECO:0000256" key="2">
    <source>
        <dbReference type="ARBA" id="ARBA00023239"/>
    </source>
</evidence>
<accession>A0A419ENT3</accession>
<dbReference type="InterPro" id="IPR004184">
    <property type="entry name" value="PFL_dom"/>
</dbReference>
<feature type="domain" description="PFL" evidence="5">
    <location>
        <begin position="1"/>
        <end position="417"/>
    </location>
</feature>
<evidence type="ECO:0000313" key="6">
    <source>
        <dbReference type="EMBL" id="RJP64503.1"/>
    </source>
</evidence>
<dbReference type="Pfam" id="PF01228">
    <property type="entry name" value="Gly_radical"/>
    <property type="match status" value="1"/>
</dbReference>
<feature type="modified residue" description="Glycine radical" evidence="3">
    <location>
        <position position="534"/>
    </location>
</feature>
<dbReference type="PROSITE" id="PS51554">
    <property type="entry name" value="PFL"/>
    <property type="match status" value="1"/>
</dbReference>
<organism evidence="6 7">
    <name type="scientific">Candidatus Abyssobacteria bacterium SURF_17</name>
    <dbReference type="NCBI Taxonomy" id="2093361"/>
    <lineage>
        <taxon>Bacteria</taxon>
        <taxon>Pseudomonadati</taxon>
        <taxon>Candidatus Hydrogenedentota</taxon>
        <taxon>Candidatus Abyssobacteria</taxon>
    </lineage>
</organism>
<dbReference type="Proteomes" id="UP000285961">
    <property type="component" value="Unassembled WGS sequence"/>
</dbReference>
<dbReference type="GO" id="GO:0016829">
    <property type="term" value="F:lyase activity"/>
    <property type="evidence" value="ECO:0007669"/>
    <property type="project" value="UniProtKB-KW"/>
</dbReference>
<sequence length="559" mass="62141">MLVMSDENYPGPGVSFGRIDQYLLPYWEYSLSHGMDREFGKEILKCFWIHCNTAYDAMIRNGNQGITAGFGQLITLSGMGKNGGDLSNDLTYAILEVIDEMTPILEPKPNVRLHRNSPDKLLDKVVDMISSSQGAPFLLNFDERSMAGMMLEARKAGITHLIHEGNVYDYAPVGCLENTMVGNDRSGTVDNNLNLLKAVELALTGGKDLLPFVDRLTSKAEETKQDGPDTGDATTFKTWDEFWKAYEKQTEYIVKKCVETYEASEAIRARFFPTPYLSCLIKGCAEKGVDITQGGAEISFTTLEAVTYATTVDSLLAIKHLVFDKKACTMADLIHALRANWRGHEVLQAMAQNKAPKYGRDDDVADEMAARVMSLWCEETWKHKTRSTNRQFRPGMLSWNYWAGDGYVMAASADGRPMGKFLSNAICPSNGADINGPTANANSVGKALGAKAADGKGDWGEYLNSLPNGASHTMTFNPSIMRDPEHREKFKAFLRGYAENGGSALQINMLDPEMLRDAQKHPQDYRHLLVRITGYNAYFTTVGKELQDEVIHRISHSRV</sequence>
<dbReference type="InterPro" id="IPR051215">
    <property type="entry name" value="GRE"/>
</dbReference>
<proteinExistence type="predicted"/>
<comment type="caution">
    <text evidence="6">The sequence shown here is derived from an EMBL/GenBank/DDBJ whole genome shotgun (WGS) entry which is preliminary data.</text>
</comment>
<dbReference type="GO" id="GO:0005829">
    <property type="term" value="C:cytosol"/>
    <property type="evidence" value="ECO:0007669"/>
    <property type="project" value="TreeGrafter"/>
</dbReference>
<dbReference type="EMBL" id="QZKI01000138">
    <property type="protein sequence ID" value="RJP64503.1"/>
    <property type="molecule type" value="Genomic_DNA"/>
</dbReference>
<keyword evidence="1 3" id="KW-0556">Organic radical</keyword>
<dbReference type="InterPro" id="IPR001150">
    <property type="entry name" value="Gly_radical"/>
</dbReference>
<evidence type="ECO:0000259" key="4">
    <source>
        <dbReference type="PROSITE" id="PS51149"/>
    </source>
</evidence>
<dbReference type="PROSITE" id="PS51149">
    <property type="entry name" value="GLY_RADICAL_2"/>
    <property type="match status" value="1"/>
</dbReference>
<dbReference type="Pfam" id="PF02901">
    <property type="entry name" value="PFL-like"/>
    <property type="match status" value="1"/>
</dbReference>
<dbReference type="Gene3D" id="3.20.70.20">
    <property type="match status" value="1"/>
</dbReference>
<feature type="domain" description="Glycine radical" evidence="4">
    <location>
        <begin position="424"/>
        <end position="559"/>
    </location>
</feature>
<name>A0A419ENT3_9BACT</name>